<evidence type="ECO:0000313" key="1">
    <source>
        <dbReference type="EMBL" id="KAF5206822.1"/>
    </source>
</evidence>
<sequence>MFRLHNNGLTILSLALRIKYAELVRMRINYVRIKTPDVVYNLKIAVHSVYLPFPHLHPATVEFGGMGGNLYDTTAEVGDFSIYNSKGSADNVAKGSCAASDKGCVVEAASAPKRHKDTL</sequence>
<dbReference type="AlphaFoldDB" id="A0A7J6XEJ0"/>
<protein>
    <submittedName>
        <fullName evidence="1">Fasciclin-like arabinogalactan protein</fullName>
    </submittedName>
</protein>
<evidence type="ECO:0000313" key="2">
    <source>
        <dbReference type="Proteomes" id="UP000554482"/>
    </source>
</evidence>
<accession>A0A7J6XEJ0</accession>
<dbReference type="Proteomes" id="UP000554482">
    <property type="component" value="Unassembled WGS sequence"/>
</dbReference>
<comment type="caution">
    <text evidence="1">The sequence shown here is derived from an EMBL/GenBank/DDBJ whole genome shotgun (WGS) entry which is preliminary data.</text>
</comment>
<keyword evidence="2" id="KW-1185">Reference proteome</keyword>
<proteinExistence type="predicted"/>
<dbReference type="OrthoDB" id="1747056at2759"/>
<dbReference type="EMBL" id="JABWDY010002229">
    <property type="protein sequence ID" value="KAF5206822.1"/>
    <property type="molecule type" value="Genomic_DNA"/>
</dbReference>
<organism evidence="1 2">
    <name type="scientific">Thalictrum thalictroides</name>
    <name type="common">Rue-anemone</name>
    <name type="synonym">Anemone thalictroides</name>
    <dbReference type="NCBI Taxonomy" id="46969"/>
    <lineage>
        <taxon>Eukaryota</taxon>
        <taxon>Viridiplantae</taxon>
        <taxon>Streptophyta</taxon>
        <taxon>Embryophyta</taxon>
        <taxon>Tracheophyta</taxon>
        <taxon>Spermatophyta</taxon>
        <taxon>Magnoliopsida</taxon>
        <taxon>Ranunculales</taxon>
        <taxon>Ranunculaceae</taxon>
        <taxon>Thalictroideae</taxon>
        <taxon>Thalictrum</taxon>
    </lineage>
</organism>
<reference evidence="1 2" key="1">
    <citation type="submission" date="2020-06" db="EMBL/GenBank/DDBJ databases">
        <title>Transcriptomic and genomic resources for Thalictrum thalictroides and T. hernandezii: Facilitating candidate gene discovery in an emerging model plant lineage.</title>
        <authorList>
            <person name="Arias T."/>
            <person name="Riano-Pachon D.M."/>
            <person name="Di Stilio V.S."/>
        </authorList>
    </citation>
    <scope>NUCLEOTIDE SEQUENCE [LARGE SCALE GENOMIC DNA]</scope>
    <source>
        <strain evidence="2">cv. WT478/WT964</strain>
        <tissue evidence="1">Leaves</tissue>
    </source>
</reference>
<name>A0A7J6XEJ0_THATH</name>
<gene>
    <name evidence="1" type="ORF">FRX31_003592</name>
</gene>